<organism evidence="5 6">
    <name type="scientific">Paenibacillus rigui</name>
    <dbReference type="NCBI Taxonomy" id="554312"/>
    <lineage>
        <taxon>Bacteria</taxon>
        <taxon>Bacillati</taxon>
        <taxon>Bacillota</taxon>
        <taxon>Bacilli</taxon>
        <taxon>Bacillales</taxon>
        <taxon>Paenibacillaceae</taxon>
        <taxon>Paenibacillus</taxon>
    </lineage>
</organism>
<reference evidence="5 6" key="1">
    <citation type="submission" date="2017-07" db="EMBL/GenBank/DDBJ databases">
        <title>Genome sequencing and assembly of Paenibacillus rigui.</title>
        <authorList>
            <person name="Mayilraj S."/>
        </authorList>
    </citation>
    <scope>NUCLEOTIDE SEQUENCE [LARGE SCALE GENOMIC DNA]</scope>
    <source>
        <strain evidence="5 6">JCM 16352</strain>
    </source>
</reference>
<feature type="region of interest" description="Disordered" evidence="2">
    <location>
        <begin position="847"/>
        <end position="868"/>
    </location>
</feature>
<evidence type="ECO:0000259" key="4">
    <source>
        <dbReference type="PROSITE" id="PS51272"/>
    </source>
</evidence>
<dbReference type="InterPro" id="IPR013658">
    <property type="entry name" value="SGL"/>
</dbReference>
<accession>A0A229UIT8</accession>
<dbReference type="Pfam" id="PF18316">
    <property type="entry name" value="S-l_SbsC_C"/>
    <property type="match status" value="1"/>
</dbReference>
<evidence type="ECO:0000256" key="3">
    <source>
        <dbReference type="SAM" id="SignalP"/>
    </source>
</evidence>
<dbReference type="InterPro" id="IPR011042">
    <property type="entry name" value="6-blade_b-propeller_TolB-like"/>
</dbReference>
<dbReference type="PROSITE" id="PS51257">
    <property type="entry name" value="PROKAR_LIPOPROTEIN"/>
    <property type="match status" value="1"/>
</dbReference>
<dbReference type="InterPro" id="IPR000033">
    <property type="entry name" value="LDLR_classB_rpt"/>
</dbReference>
<dbReference type="InterPro" id="IPR001258">
    <property type="entry name" value="NHL_repeat"/>
</dbReference>
<protein>
    <recommendedName>
        <fullName evidence="4">SLH domain-containing protein</fullName>
    </recommendedName>
</protein>
<dbReference type="GO" id="GO:0008270">
    <property type="term" value="F:zinc ion binding"/>
    <property type="evidence" value="ECO:0007669"/>
    <property type="project" value="UniProtKB-KW"/>
</dbReference>
<feature type="signal peptide" evidence="3">
    <location>
        <begin position="1"/>
        <end position="25"/>
    </location>
</feature>
<dbReference type="Gene3D" id="2.40.10.500">
    <property type="match status" value="1"/>
</dbReference>
<dbReference type="SUPFAM" id="SSF101898">
    <property type="entry name" value="NHL repeat"/>
    <property type="match status" value="2"/>
</dbReference>
<evidence type="ECO:0000256" key="2">
    <source>
        <dbReference type="SAM" id="MobiDB-lite"/>
    </source>
</evidence>
<comment type="caution">
    <text evidence="5">The sequence shown here is derived from an EMBL/GenBank/DDBJ whole genome shotgun (WGS) entry which is preliminary data.</text>
</comment>
<dbReference type="InterPro" id="IPR056822">
    <property type="entry name" value="TEN_NHL"/>
</dbReference>
<dbReference type="InterPro" id="IPR001119">
    <property type="entry name" value="SLH_dom"/>
</dbReference>
<proteinExistence type="predicted"/>
<dbReference type="InterPro" id="IPR025883">
    <property type="entry name" value="Cadherin-like_domain"/>
</dbReference>
<feature type="compositionally biased region" description="Low complexity" evidence="2">
    <location>
        <begin position="847"/>
        <end position="866"/>
    </location>
</feature>
<dbReference type="PANTHER" id="PTHR24104">
    <property type="entry name" value="E3 UBIQUITIN-PROTEIN LIGASE NHLRC1-RELATED"/>
    <property type="match status" value="1"/>
</dbReference>
<dbReference type="OrthoDB" id="9799230at2"/>
<dbReference type="SUPFAM" id="SSF63829">
    <property type="entry name" value="Calcium-dependent phosphotriesterase"/>
    <property type="match status" value="1"/>
</dbReference>
<dbReference type="Gene3D" id="2.120.10.30">
    <property type="entry name" value="TolB, C-terminal domain"/>
    <property type="match status" value="5"/>
</dbReference>
<dbReference type="EMBL" id="NMQW01000056">
    <property type="protein sequence ID" value="OXM82829.1"/>
    <property type="molecule type" value="Genomic_DNA"/>
</dbReference>
<dbReference type="Pfam" id="PF08450">
    <property type="entry name" value="SGL"/>
    <property type="match status" value="1"/>
</dbReference>
<keyword evidence="3" id="KW-0732">Signal</keyword>
<gene>
    <name evidence="5" type="ORF">CF651_28740</name>
</gene>
<feature type="domain" description="SLH" evidence="4">
    <location>
        <begin position="1225"/>
        <end position="1287"/>
    </location>
</feature>
<dbReference type="PROSITE" id="PS51272">
    <property type="entry name" value="SLH"/>
    <property type="match status" value="3"/>
</dbReference>
<dbReference type="SMART" id="SM00135">
    <property type="entry name" value="LY"/>
    <property type="match status" value="3"/>
</dbReference>
<dbReference type="RefSeq" id="WP_094018303.1">
    <property type="nucleotide sequence ID" value="NZ_NMQW01000056.1"/>
</dbReference>
<evidence type="ECO:0000313" key="6">
    <source>
        <dbReference type="Proteomes" id="UP000215509"/>
    </source>
</evidence>
<name>A0A229UIT8_9BACL</name>
<dbReference type="Pfam" id="PF01436">
    <property type="entry name" value="NHL"/>
    <property type="match status" value="1"/>
</dbReference>
<evidence type="ECO:0000256" key="1">
    <source>
        <dbReference type="ARBA" id="ARBA00022737"/>
    </source>
</evidence>
<dbReference type="Proteomes" id="UP000215509">
    <property type="component" value="Unassembled WGS sequence"/>
</dbReference>
<evidence type="ECO:0000313" key="5">
    <source>
        <dbReference type="EMBL" id="OXM82829.1"/>
    </source>
</evidence>
<keyword evidence="6" id="KW-1185">Reference proteome</keyword>
<sequence length="1287" mass="133088">MNYKFVKKRLHTVLALLMAGVGCLAPVLPNGGSASAEALDGSGTGIISTFAGGPGAGKATSVGQMPFDLFVTSHFIYVSDPANSVIRRIDKATSEEVVVAGNGIRGNTGDGGAATAAQLLPWGVALDNNDNMYITDNFSSTIRKVDAGGTISTVDMGQDYTLSRPTDVAFDKYGALYIADSGHSRILKVEAQGKVLALAAGLHQPKGLVVDYNNNGEPVLYVADTNNHTILAVTSDGTVSTVIGEAGTTTLGVNGAAALPTPLKFPHGLAIDSSHNLYIADQSNNVIRKMDTSGNISTVATGSVALANPLSVAVDTNGDLFIADTGSHLIRKVDATGNVSTIGGNGESNYSGDGERAVNAQLSEPISTAVDGAGNVYIADTANQRVRKVDAATGIIHTIAGTGIFGNNGDDIPATEAQLSGPEGVAVDGAGNVYIMGTGDNRIRKIDAVTKKISTVKELEESSLTGIAVDNKGNLYISTSEGIGKLNLTTGNIDFILHSDDAQIYSAYGIAVDSKGSIYFIDSGRSDAVSKVDVNGNISVYATGFIGPRGLAIDRNDNLYVAETSGRRVLQVDPSGTVTTVAGIPGANELIGDGGPATKAPLYNPTGVAVDLSGDIYIADPGNANIRKVDVPAIPAGALSASAAAGSAFGTTAVTASVYEGNHLIVQVSPARIATPSVGDEVPTGTGILAPYISGTSIAGVDAVTNKYVGVYEVNGYGRVISFKLIALTAAEINSDDPFAYPSYLTGLTLSTGTLSPAFASGITDYSVVVPNGVDALTVTAVVYKAEQHTVTASVYDNTGAKVLGPVDLVSGMPSNALPLRVGNNGIWLNVTGEKGTSQTYKVTVTRAASSNGSKSSTGGTSAPASRPSQDFKIIVDGEPFEQIALGEETNENGKIGFTVKMDAALLSAQLAKAGGKPVIVIPVTSTADQVSVVLTGDAVKALEGKQATLDIRTPNGNYSLPAAEVSIDRLAQQLDGQAKLADIMVHVDIAKSDAAKRQQLETSALKGHYKVVAQPVDYTITAVYNGKTAEVDKFASYVNREIPLADGVNQITTAIVIENDGAVRHVPTYMKVREGKRYAVVSSLTNSTYAVIWHPGTFADVEGHWSKAAVNDIASRMVINGVDEMHFKPDAAITRAEFAGLIVRALGLADNDKTSAFTDVRPGDWYVGAVAKAQEYGIINGYEDGTFCPNKTITREEAMVIIARAMKLAGLEPAISGTEAESVLSEFADGKAVNAWAKQAVAAVVKKGLANGSEAGLVPAGEITRAETAAIVQRLLMKAALIDDKS</sequence>
<dbReference type="PANTHER" id="PTHR24104:SF25">
    <property type="entry name" value="PROTEIN LIN-41"/>
    <property type="match status" value="1"/>
</dbReference>
<dbReference type="Pfam" id="PF12733">
    <property type="entry name" value="Cadherin-like"/>
    <property type="match status" value="1"/>
</dbReference>
<feature type="domain" description="SLH" evidence="4">
    <location>
        <begin position="1154"/>
        <end position="1217"/>
    </location>
</feature>
<dbReference type="Pfam" id="PF00395">
    <property type="entry name" value="SLH"/>
    <property type="match status" value="3"/>
</dbReference>
<feature type="domain" description="SLH" evidence="4">
    <location>
        <begin position="1094"/>
        <end position="1153"/>
    </location>
</feature>
<dbReference type="Pfam" id="PF25021">
    <property type="entry name" value="TEN_NHL"/>
    <property type="match status" value="2"/>
</dbReference>
<dbReference type="InterPro" id="IPR040751">
    <property type="entry name" value="SbsC_C"/>
</dbReference>
<feature type="chain" id="PRO_5038456404" description="SLH domain-containing protein" evidence="3">
    <location>
        <begin position="26"/>
        <end position="1287"/>
    </location>
</feature>
<keyword evidence="1" id="KW-0677">Repeat</keyword>
<dbReference type="InterPro" id="IPR050952">
    <property type="entry name" value="TRIM-NHL_E3_ligases"/>
</dbReference>